<accession>A0ABQ4S5D1</accession>
<reference evidence="2" key="2">
    <citation type="submission" date="2021-08" db="EMBL/GenBank/DDBJ databases">
        <authorList>
            <person name="Tani A."/>
            <person name="Ola A."/>
            <person name="Ogura Y."/>
            <person name="Katsura K."/>
            <person name="Hayashi T."/>
        </authorList>
    </citation>
    <scope>NUCLEOTIDE SEQUENCE</scope>
    <source>
        <strain evidence="2">DSM 19015</strain>
    </source>
</reference>
<dbReference type="EMBL" id="BPQP01000072">
    <property type="protein sequence ID" value="GJD96957.1"/>
    <property type="molecule type" value="Genomic_DNA"/>
</dbReference>
<protein>
    <submittedName>
        <fullName evidence="2">Uncharacterized protein</fullName>
    </submittedName>
</protein>
<dbReference type="RefSeq" id="WP_238246046.1">
    <property type="nucleotide sequence ID" value="NZ_BPQP01000072.1"/>
</dbReference>
<evidence type="ECO:0000313" key="2">
    <source>
        <dbReference type="EMBL" id="GJD96957.1"/>
    </source>
</evidence>
<name>A0ABQ4S5D1_9HYPH</name>
<evidence type="ECO:0000313" key="3">
    <source>
        <dbReference type="Proteomes" id="UP001055125"/>
    </source>
</evidence>
<feature type="chain" id="PRO_5046495346" evidence="1">
    <location>
        <begin position="27"/>
        <end position="137"/>
    </location>
</feature>
<dbReference type="Proteomes" id="UP001055125">
    <property type="component" value="Unassembled WGS sequence"/>
</dbReference>
<proteinExistence type="predicted"/>
<comment type="caution">
    <text evidence="2">The sequence shown here is derived from an EMBL/GenBank/DDBJ whole genome shotgun (WGS) entry which is preliminary data.</text>
</comment>
<gene>
    <name evidence="2" type="ORF">OCOJLMKI_4185</name>
</gene>
<feature type="signal peptide" evidence="1">
    <location>
        <begin position="1"/>
        <end position="26"/>
    </location>
</feature>
<sequence length="137" mass="13890">MRASATLVLHAIPALLTFLSPTAAPAQALPAQAGSGKAAPAIGCPSLANLRILLRRSSGDTAAAAASLADEKADHLGCLVLGRDKVTAIVDRAAFDGSAYDCASLQGTSVCHWTLAGTVTPAAPAPPREPPREKGRR</sequence>
<evidence type="ECO:0000256" key="1">
    <source>
        <dbReference type="SAM" id="SignalP"/>
    </source>
</evidence>
<keyword evidence="3" id="KW-1185">Reference proteome</keyword>
<organism evidence="2 3">
    <name type="scientific">Methylobacterium iners</name>
    <dbReference type="NCBI Taxonomy" id="418707"/>
    <lineage>
        <taxon>Bacteria</taxon>
        <taxon>Pseudomonadati</taxon>
        <taxon>Pseudomonadota</taxon>
        <taxon>Alphaproteobacteria</taxon>
        <taxon>Hyphomicrobiales</taxon>
        <taxon>Methylobacteriaceae</taxon>
        <taxon>Methylobacterium</taxon>
    </lineage>
</organism>
<reference evidence="2" key="1">
    <citation type="journal article" date="2021" name="Front. Microbiol.">
        <title>Comprehensive Comparative Genomics and Phenotyping of Methylobacterium Species.</title>
        <authorList>
            <person name="Alessa O."/>
            <person name="Ogura Y."/>
            <person name="Fujitani Y."/>
            <person name="Takami H."/>
            <person name="Hayashi T."/>
            <person name="Sahin N."/>
            <person name="Tani A."/>
        </authorList>
    </citation>
    <scope>NUCLEOTIDE SEQUENCE</scope>
    <source>
        <strain evidence="2">DSM 19015</strain>
    </source>
</reference>
<keyword evidence="1" id="KW-0732">Signal</keyword>